<dbReference type="Proteomes" id="UP000501926">
    <property type="component" value="Chromosome"/>
</dbReference>
<evidence type="ECO:0000313" key="2">
    <source>
        <dbReference type="Proteomes" id="UP000501926"/>
    </source>
</evidence>
<evidence type="ECO:0000313" key="1">
    <source>
        <dbReference type="EMBL" id="QII11208.1"/>
    </source>
</evidence>
<protein>
    <submittedName>
        <fullName evidence="1">Uncharacterized protein</fullName>
    </submittedName>
</protein>
<dbReference type="EMBL" id="CP049055">
    <property type="protein sequence ID" value="QII11208.1"/>
    <property type="molecule type" value="Genomic_DNA"/>
</dbReference>
<sequence>MDYSAPFEPFEPLLITPFHYCRDRFKTCLYFVNGLWFNTSINLFPERIKNMNAIWLSGKRIGDRIFNIFTNFDIDITMENCPAETPQYRKKVGNLLVLIASGDRKSFAESWKQSSVKTKTALSYTLTGIIGFLRRLPDDEEYLYPEPSSGWLDLLRTLQISQSPLFPQSSQRLQTLAANGQLHSEEFPLLENIRETGLLKNMPSEKAAFSLEAMFLPPAQSSARACKHKPTGLYRKGEH</sequence>
<organism evidence="1 2">
    <name type="scientific">Kuenenia stuttgartiensis</name>
    <dbReference type="NCBI Taxonomy" id="174633"/>
    <lineage>
        <taxon>Bacteria</taxon>
        <taxon>Pseudomonadati</taxon>
        <taxon>Planctomycetota</taxon>
        <taxon>Candidatus Brocadiia</taxon>
        <taxon>Candidatus Brocadiales</taxon>
        <taxon>Candidatus Brocadiaceae</taxon>
        <taxon>Candidatus Kuenenia</taxon>
    </lineage>
</organism>
<accession>A0A6G7GNN9</accession>
<gene>
    <name evidence="1" type="ORF">KsCSTR_18280</name>
</gene>
<name>A0A6G7GNN9_KUEST</name>
<dbReference type="AlphaFoldDB" id="A0A6G7GNN9"/>
<proteinExistence type="predicted"/>
<reference evidence="1 2" key="1">
    <citation type="submission" date="2020-02" db="EMBL/GenBank/DDBJ databases">
        <title>Newly sequenced genome of strain CSTR1 showed variability in Candidatus Kuenenia stuttgartiensis genomes.</title>
        <authorList>
            <person name="Ding C."/>
            <person name="Adrian L."/>
        </authorList>
    </citation>
    <scope>NUCLEOTIDE SEQUENCE [LARGE SCALE GENOMIC DNA]</scope>
    <source>
        <strain evidence="1 2">CSTR1</strain>
    </source>
</reference>